<keyword evidence="1" id="KW-0175">Coiled coil</keyword>
<gene>
    <name evidence="3" type="ORF">TGDOM2_232440</name>
</gene>
<dbReference type="GO" id="GO:0042175">
    <property type="term" value="C:nuclear outer membrane-endoplasmic reticulum membrane network"/>
    <property type="evidence" value="ECO:0007669"/>
    <property type="project" value="TreeGrafter"/>
</dbReference>
<sequence>MANATEKASPAGKKDHKEKLAPVPKPNDKEFKDRIEAETRAIDELKAKINDLQQRITSVVGGRDEYNRKKQEMRSRLDELQAQMDKYEAERKRLTEAIDSRQKEGWEMKQNVQDMKRKLGFSSTEEIDKRIAALEHSMMTSTLTLKEEKKLLDQIKQLKHNKPLVGKFAGLEAGASSFEETSVYPLRAMLDEARTKLLELRALKREEQEKYFALVKQRQEATAPGRELIEERDRLSKQMSEHMIKRREIQDEYKKENWKYQAFLAQQRQERNEKMREERARRQIEQERANLERQLEMVDEEPVDGELILLTQTIAYVQKIMDEHNQTQDGSPGTEQKKTPEAPKGDGMALLPKSQREEEYFFAPKGGKKKTEGGKKAKPKNIKHDIGTLLYFEQCGVAAPVCEGDLEPCMKTLEEKLAAAKELQATKAARVEARRQELQRELEAIDARVAGVSEKREAESEDAEDTEE</sequence>
<proteinExistence type="predicted"/>
<evidence type="ECO:0000256" key="1">
    <source>
        <dbReference type="SAM" id="Coils"/>
    </source>
</evidence>
<dbReference type="EMBL" id="AHZU02000084">
    <property type="protein sequence ID" value="KFG48712.1"/>
    <property type="molecule type" value="Genomic_DNA"/>
</dbReference>
<evidence type="ECO:0000256" key="2">
    <source>
        <dbReference type="SAM" id="MobiDB-lite"/>
    </source>
</evidence>
<dbReference type="VEuPathDB" id="ToxoDB:TGDOM2_232440"/>
<organism evidence="3 4">
    <name type="scientific">Toxoplasma gondii GAB2-2007-GAL-DOM2</name>
    <dbReference type="NCBI Taxonomy" id="1130820"/>
    <lineage>
        <taxon>Eukaryota</taxon>
        <taxon>Sar</taxon>
        <taxon>Alveolata</taxon>
        <taxon>Apicomplexa</taxon>
        <taxon>Conoidasida</taxon>
        <taxon>Coccidia</taxon>
        <taxon>Eucoccidiorida</taxon>
        <taxon>Eimeriorina</taxon>
        <taxon>Sarcocystidae</taxon>
        <taxon>Toxoplasma</taxon>
    </lineage>
</organism>
<feature type="coiled-coil region" evidence="1">
    <location>
        <begin position="186"/>
        <end position="301"/>
    </location>
</feature>
<feature type="region of interest" description="Disordered" evidence="2">
    <location>
        <begin position="325"/>
        <end position="355"/>
    </location>
</feature>
<dbReference type="PANTHER" id="PTHR31027">
    <property type="entry name" value="NUCLEAR SEGREGATION PROTEIN BFR1"/>
    <property type="match status" value="1"/>
</dbReference>
<dbReference type="GO" id="GO:0005783">
    <property type="term" value="C:endoplasmic reticulum"/>
    <property type="evidence" value="ECO:0007669"/>
    <property type="project" value="TreeGrafter"/>
</dbReference>
<feature type="region of interest" description="Disordered" evidence="2">
    <location>
        <begin position="1"/>
        <end position="32"/>
    </location>
</feature>
<dbReference type="OrthoDB" id="10261749at2759"/>
<evidence type="ECO:0000313" key="3">
    <source>
        <dbReference type="EMBL" id="KFG48712.1"/>
    </source>
</evidence>
<dbReference type="GO" id="GO:0003729">
    <property type="term" value="F:mRNA binding"/>
    <property type="evidence" value="ECO:0007669"/>
    <property type="project" value="TreeGrafter"/>
</dbReference>
<dbReference type="GO" id="GO:0008298">
    <property type="term" value="P:intracellular mRNA localization"/>
    <property type="evidence" value="ECO:0007669"/>
    <property type="project" value="TreeGrafter"/>
</dbReference>
<dbReference type="InterPro" id="IPR039604">
    <property type="entry name" value="Bfr1"/>
</dbReference>
<dbReference type="GO" id="GO:1990904">
    <property type="term" value="C:ribonucleoprotein complex"/>
    <property type="evidence" value="ECO:0007669"/>
    <property type="project" value="TreeGrafter"/>
</dbReference>
<feature type="compositionally biased region" description="Basic and acidic residues" evidence="2">
    <location>
        <begin position="335"/>
        <end position="344"/>
    </location>
</feature>
<feature type="coiled-coil region" evidence="1">
    <location>
        <begin position="421"/>
        <end position="455"/>
    </location>
</feature>
<reference evidence="3 4" key="1">
    <citation type="submission" date="2014-02" db="EMBL/GenBank/DDBJ databases">
        <authorList>
            <person name="Sibley D."/>
            <person name="Venepally P."/>
            <person name="Karamycheva S."/>
            <person name="Hadjithomas M."/>
            <person name="Khan A."/>
            <person name="Brunk B."/>
            <person name="Roos D."/>
            <person name="Caler E."/>
            <person name="Lorenzi H."/>
        </authorList>
    </citation>
    <scope>NUCLEOTIDE SEQUENCE [LARGE SCALE GENOMIC DNA]</scope>
    <source>
        <strain evidence="3 4">GAB2-2007-GAL-DOM2</strain>
    </source>
</reference>
<accession>A0A086KWE4</accession>
<protein>
    <submittedName>
        <fullName evidence="3">Brf1p family coiled coil protein</fullName>
    </submittedName>
</protein>
<name>A0A086KWE4_TOXGO</name>
<comment type="caution">
    <text evidence="3">The sequence shown here is derived from an EMBL/GenBank/DDBJ whole genome shotgun (WGS) entry which is preliminary data.</text>
</comment>
<dbReference type="AlphaFoldDB" id="A0A086KWE4"/>
<feature type="compositionally biased region" description="Basic and acidic residues" evidence="2">
    <location>
        <begin position="12"/>
        <end position="32"/>
    </location>
</feature>
<dbReference type="Proteomes" id="UP000028837">
    <property type="component" value="Unassembled WGS sequence"/>
</dbReference>
<dbReference type="PANTHER" id="PTHR31027:SF2">
    <property type="entry name" value="LEBERCILIN DOMAIN-CONTAINING PROTEIN"/>
    <property type="match status" value="1"/>
</dbReference>
<evidence type="ECO:0000313" key="4">
    <source>
        <dbReference type="Proteomes" id="UP000028837"/>
    </source>
</evidence>